<dbReference type="EMBL" id="VSFC01000043">
    <property type="protein sequence ID" value="TYA54772.1"/>
    <property type="molecule type" value="Genomic_DNA"/>
</dbReference>
<dbReference type="OrthoDB" id="7478530at2"/>
<keyword evidence="4" id="KW-1185">Reference proteome</keyword>
<evidence type="ECO:0000256" key="1">
    <source>
        <dbReference type="PROSITE-ProRule" id="PRU00110"/>
    </source>
</evidence>
<dbReference type="InterPro" id="IPR036641">
    <property type="entry name" value="HPT_dom_sf"/>
</dbReference>
<dbReference type="GO" id="GO:0000160">
    <property type="term" value="P:phosphorelay signal transduction system"/>
    <property type="evidence" value="ECO:0007669"/>
    <property type="project" value="InterPro"/>
</dbReference>
<sequence>MNAERHKTFINLKNIVSISRGDSGRMLKYLKQFQELIPERLEQLKDALAENDRRQIRQILHKMSPQLQFFGIQDVVNPIQRLEMEYESMPLFELNVLVNDLIYKLEGAISEVTKTIQTQFE</sequence>
<accession>A0A5D0GAC0</accession>
<gene>
    <name evidence="3" type="ORF">FVF61_08350</name>
</gene>
<reference evidence="3 4" key="1">
    <citation type="submission" date="2019-08" db="EMBL/GenBank/DDBJ databases">
        <title>Formosa sediminis sp. nov., isolated from marine sediment.</title>
        <authorList>
            <person name="Cao W.R."/>
        </authorList>
    </citation>
    <scope>NUCLEOTIDE SEQUENCE [LARGE SCALE GENOMIC DNA]</scope>
    <source>
        <strain evidence="3 4">1494</strain>
    </source>
</reference>
<evidence type="ECO:0000313" key="3">
    <source>
        <dbReference type="EMBL" id="TYA54772.1"/>
    </source>
</evidence>
<dbReference type="Pfam" id="PF01627">
    <property type="entry name" value="Hpt"/>
    <property type="match status" value="1"/>
</dbReference>
<organism evidence="3 4">
    <name type="scientific">Formosa maritima</name>
    <dbReference type="NCBI Taxonomy" id="2592046"/>
    <lineage>
        <taxon>Bacteria</taxon>
        <taxon>Pseudomonadati</taxon>
        <taxon>Bacteroidota</taxon>
        <taxon>Flavobacteriia</taxon>
        <taxon>Flavobacteriales</taxon>
        <taxon>Flavobacteriaceae</taxon>
        <taxon>Formosa</taxon>
    </lineage>
</organism>
<feature type="domain" description="HPt" evidence="2">
    <location>
        <begin position="22"/>
        <end position="119"/>
    </location>
</feature>
<dbReference type="RefSeq" id="WP_148455244.1">
    <property type="nucleotide sequence ID" value="NZ_VSFC01000043.1"/>
</dbReference>
<protein>
    <submittedName>
        <fullName evidence="3">Hpt domain-containing protein</fullName>
    </submittedName>
</protein>
<dbReference type="Proteomes" id="UP000324550">
    <property type="component" value="Unassembled WGS sequence"/>
</dbReference>
<comment type="caution">
    <text evidence="3">The sequence shown here is derived from an EMBL/GenBank/DDBJ whole genome shotgun (WGS) entry which is preliminary data.</text>
</comment>
<dbReference type="InterPro" id="IPR008207">
    <property type="entry name" value="Sig_transdc_His_kin_Hpt_dom"/>
</dbReference>
<dbReference type="GO" id="GO:0004672">
    <property type="term" value="F:protein kinase activity"/>
    <property type="evidence" value="ECO:0007669"/>
    <property type="project" value="UniProtKB-ARBA"/>
</dbReference>
<dbReference type="PROSITE" id="PS50894">
    <property type="entry name" value="HPT"/>
    <property type="match status" value="1"/>
</dbReference>
<evidence type="ECO:0000259" key="2">
    <source>
        <dbReference type="PROSITE" id="PS50894"/>
    </source>
</evidence>
<name>A0A5D0GAC0_9FLAO</name>
<keyword evidence="1" id="KW-0597">Phosphoprotein</keyword>
<evidence type="ECO:0000313" key="4">
    <source>
        <dbReference type="Proteomes" id="UP000324550"/>
    </source>
</evidence>
<feature type="modified residue" description="Phosphohistidine" evidence="1">
    <location>
        <position position="61"/>
    </location>
</feature>
<dbReference type="Gene3D" id="1.20.120.160">
    <property type="entry name" value="HPT domain"/>
    <property type="match status" value="1"/>
</dbReference>
<dbReference type="SUPFAM" id="SSF47226">
    <property type="entry name" value="Histidine-containing phosphotransfer domain, HPT domain"/>
    <property type="match status" value="1"/>
</dbReference>
<proteinExistence type="predicted"/>
<dbReference type="AlphaFoldDB" id="A0A5D0GAC0"/>